<evidence type="ECO:0000256" key="1">
    <source>
        <dbReference type="SAM" id="MobiDB-lite"/>
    </source>
</evidence>
<keyword evidence="2" id="KW-0472">Membrane</keyword>
<dbReference type="AlphaFoldDB" id="A0A255EG11"/>
<evidence type="ECO:0000313" key="3">
    <source>
        <dbReference type="EMBL" id="OYN90474.1"/>
    </source>
</evidence>
<gene>
    <name evidence="3" type="ORF">CGZ92_01180</name>
</gene>
<feature type="region of interest" description="Disordered" evidence="1">
    <location>
        <begin position="1"/>
        <end position="38"/>
    </location>
</feature>
<dbReference type="Pfam" id="PF11188">
    <property type="entry name" value="DUF2975"/>
    <property type="match status" value="1"/>
</dbReference>
<feature type="transmembrane region" description="Helical" evidence="2">
    <location>
        <begin position="247"/>
        <end position="265"/>
    </location>
</feature>
<name>A0A255EG11_9ACTN</name>
<protein>
    <recommendedName>
        <fullName evidence="5">DUF2975 domain-containing protein</fullName>
    </recommendedName>
</protein>
<keyword evidence="2" id="KW-0812">Transmembrane</keyword>
<evidence type="ECO:0000313" key="4">
    <source>
        <dbReference type="Proteomes" id="UP000216533"/>
    </source>
</evidence>
<dbReference type="EMBL" id="NMVI01000005">
    <property type="protein sequence ID" value="OYN90474.1"/>
    <property type="molecule type" value="Genomic_DNA"/>
</dbReference>
<comment type="caution">
    <text evidence="3">The sequence shown here is derived from an EMBL/GenBank/DDBJ whole genome shotgun (WGS) entry which is preliminary data.</text>
</comment>
<reference evidence="3 4" key="1">
    <citation type="submission" date="2017-07" db="EMBL/GenBank/DDBJ databases">
        <title>Draft whole genome sequences of clinical Proprionibacteriaceae strains.</title>
        <authorList>
            <person name="Bernier A.-M."/>
            <person name="Bernard K."/>
            <person name="Domingo M.-C."/>
        </authorList>
    </citation>
    <scope>NUCLEOTIDE SEQUENCE [LARGE SCALE GENOMIC DNA]</scope>
    <source>
        <strain evidence="3 4">NML 160184</strain>
    </source>
</reference>
<evidence type="ECO:0000256" key="2">
    <source>
        <dbReference type="SAM" id="Phobius"/>
    </source>
</evidence>
<feature type="transmembrane region" description="Helical" evidence="2">
    <location>
        <begin position="209"/>
        <end position="235"/>
    </location>
</feature>
<dbReference type="InterPro" id="IPR021354">
    <property type="entry name" value="DUF2975"/>
</dbReference>
<sequence length="279" mass="29719">MPSRSPIASTPRLMRRPQRRSRVGVSGSSGEDGGTAPFWQERVEGAGCLRAQPSSATGTASKPRRPYRLTITTTIDMVGCMNGATKTPNTSDLTLIRGLLVAIPVLVLALRIVPKLIDRIQGNPLTWSQPGDGPAADVATRGGATVSWSEELWQIPDPSVGQVLGSLIPDLALLAVSVAVAVLTWRLIGAVTRSDAFEGRPSRSLRIMALVLAVYAGAQPMLVLIASLIVLAPVQDGFSIEFLLDPLQWWALLAAAVVAALAEVYRQGERLRQDSEGLV</sequence>
<evidence type="ECO:0008006" key="5">
    <source>
        <dbReference type="Google" id="ProtNLM"/>
    </source>
</evidence>
<feature type="compositionally biased region" description="Basic residues" evidence="1">
    <location>
        <begin position="13"/>
        <end position="22"/>
    </location>
</feature>
<proteinExistence type="predicted"/>
<feature type="transmembrane region" description="Helical" evidence="2">
    <location>
        <begin position="95"/>
        <end position="113"/>
    </location>
</feature>
<organism evidence="3 4">
    <name type="scientific">Parenemella sanctibonifatiensis</name>
    <dbReference type="NCBI Taxonomy" id="2016505"/>
    <lineage>
        <taxon>Bacteria</taxon>
        <taxon>Bacillati</taxon>
        <taxon>Actinomycetota</taxon>
        <taxon>Actinomycetes</taxon>
        <taxon>Propionibacteriales</taxon>
        <taxon>Propionibacteriaceae</taxon>
        <taxon>Parenemella</taxon>
    </lineage>
</organism>
<accession>A0A255EG11</accession>
<feature type="transmembrane region" description="Helical" evidence="2">
    <location>
        <begin position="167"/>
        <end position="188"/>
    </location>
</feature>
<dbReference type="Proteomes" id="UP000216533">
    <property type="component" value="Unassembled WGS sequence"/>
</dbReference>
<keyword evidence="2" id="KW-1133">Transmembrane helix</keyword>